<evidence type="ECO:0000256" key="4">
    <source>
        <dbReference type="ARBA" id="ARBA00022536"/>
    </source>
</evidence>
<dbReference type="Ensembl" id="ENSZLMT00000019202.1">
    <property type="protein sequence ID" value="ENSZLMP00000018689.1"/>
    <property type="gene ID" value="ENSZLMG00000012917.1"/>
</dbReference>
<evidence type="ECO:0000256" key="8">
    <source>
        <dbReference type="ARBA" id="ARBA00023180"/>
    </source>
</evidence>
<evidence type="ECO:0008006" key="15">
    <source>
        <dbReference type="Google" id="ProtNLM"/>
    </source>
</evidence>
<dbReference type="FunFam" id="2.10.25.10:FF:000045">
    <property type="entry name" value="Slit guidance ligand 2"/>
    <property type="match status" value="1"/>
</dbReference>
<dbReference type="PANTHER" id="PTHR12916">
    <property type="entry name" value="CYTOCHROME C OXIDASE POLYPEPTIDE VIC-2"/>
    <property type="match status" value="1"/>
</dbReference>
<feature type="disulfide bond" evidence="9">
    <location>
        <begin position="589"/>
        <end position="598"/>
    </location>
</feature>
<keyword evidence="10" id="KW-1133">Transmembrane helix</keyword>
<feature type="disulfide bond" evidence="9">
    <location>
        <begin position="1062"/>
        <end position="1072"/>
    </location>
</feature>
<keyword evidence="2" id="KW-0964">Secreted</keyword>
<dbReference type="PROSITE" id="PS01186">
    <property type="entry name" value="EGF_2"/>
    <property type="match status" value="9"/>
</dbReference>
<dbReference type="Proteomes" id="UP000694401">
    <property type="component" value="Unassembled WGS sequence"/>
</dbReference>
<dbReference type="InterPro" id="IPR000742">
    <property type="entry name" value="EGF"/>
</dbReference>
<sequence length="1248" mass="133729">YGRLLEYQCVCTPGSAGADCDSVDECESSPCTAPGFECVDSPSGYTCRCQLDGEGCQAESSVCSSQPCLNNGTCVEAAGGFRCLCLPGFSGATCGDDIDECASGPCRNGAICRDSAGQYSCFCVPGFQGSNCEIDIDEYECASEPCQNGALCNDHVGYHCDCSDTGFEGAHCELDILECASDPCHNSATCLEGIKGYSCACWPGYTGQDCEEDVDECVTQPCHNGGLCLERSNPAHYGTQPHFPSNFSYSQAAGFLCQCQPGFSGETCFTNIDECESQPCQNGGRCQDLVNGFLCQCLPGYSGVECAVNINECEEGPCKNGAVCEDGIADYSCHCVPGQDGTTWGGKNCSVELTGCQTHDCQNEALCIPTYQAESHGHLCQCQPGFYDATCSTPTTFSFASRGYLLMELPEDSENGRGAGGANVSLRFRTTLPSAVLFYQGHEAEYLFLELLDGILHAELKREDVGYPLFLKGLRVDDGQWHKVEVVVHSTVQLKLWHGSCEAGVCLQSSPVPPGTALIPQAFLNLQQGFVGCLQDLQVDAEAVLPADLPLGESSPARPGCDRTEWCLSQPCSHGGLCVDLWATFRCDCARPYGGPACSYEHPAATFGLENSTSFASFTLSDSLGADFNLSFFLRSRKPDGLLLQLCNGTGPCLTLYLRDGQLSIEMSPTDTVTLPGNLVDGRRHLVALSFQGGSVSALQSDTFVELGQLPAQALGDGSEVFIGGHPNSDSAELWGGYFKGCLQDIQLNSHRIQFFQVENNTLLEELNRTQTGNLVNGCISDDTCKSEPCQNGGRCIVTWNDFHCSCPANFTGKFCEEKVWCESDPCPEATTCIDVVAGYVCLANATFNSYAALEFTANTSVTRTLSSLHVDFRTRDEDAVLLRAVEEVDSLQVAIKNSSLLVDIRSGNSIEGVSFLSPQPITDGAWHSVSVSMEEPAALSSRWLLRLDGSVNVTLQGSAGSLDFLKNNALVILAENFTGCLGRVQIGGIFLPFPAHGPYPQPEQFQWARPGSVQLGCSGADVCASSPCLNAGTCQDLFNSFHCACSVGWAGQRCETNIDDCQPSPCVHGDCVDAVADFQCDCFRGFIGKRCDINVDDCVRHQCLNGATCVDGVYGYSCKCPPQYSGPRCDCQININECEPNPCQNGGTCQDSENRYECVCSASFTGERCDINVRTPGALFPSPLIEVAVPVACGSVLLLSIGLLFLVLTARKRRQSEGTYSPSQQEVAGARLEMDSVLKVPPEERLI</sequence>
<feature type="domain" description="EGF-like" evidence="12">
    <location>
        <begin position="22"/>
        <end position="57"/>
    </location>
</feature>
<evidence type="ECO:0000256" key="9">
    <source>
        <dbReference type="PROSITE-ProRule" id="PRU00076"/>
    </source>
</evidence>
<feature type="disulfide bond" evidence="9">
    <location>
        <begin position="259"/>
        <end position="268"/>
    </location>
</feature>
<dbReference type="SMART" id="SM00181">
    <property type="entry name" value="EGF"/>
    <property type="match status" value="15"/>
</dbReference>
<keyword evidence="6" id="KW-0677">Repeat</keyword>
<feature type="transmembrane region" description="Helical" evidence="10">
    <location>
        <begin position="1188"/>
        <end position="1209"/>
    </location>
</feature>
<keyword evidence="8" id="KW-0325">Glycoprotein</keyword>
<feature type="disulfide bond" evidence="9">
    <location>
        <begin position="297"/>
        <end position="306"/>
    </location>
</feature>
<feature type="domain" description="EGF-like" evidence="12">
    <location>
        <begin position="563"/>
        <end position="599"/>
    </location>
</feature>
<feature type="disulfide bond" evidence="9">
    <location>
        <begin position="1161"/>
        <end position="1170"/>
    </location>
</feature>
<evidence type="ECO:0000256" key="2">
    <source>
        <dbReference type="ARBA" id="ARBA00022525"/>
    </source>
</evidence>
<dbReference type="InterPro" id="IPR000152">
    <property type="entry name" value="EGF-type_Asp/Asn_hydroxyl_site"/>
</dbReference>
<dbReference type="FunFam" id="2.60.120.200:FF:000130">
    <property type="entry name" value="Crumbs 2, cell polarity complex component"/>
    <property type="match status" value="1"/>
</dbReference>
<dbReference type="FunFam" id="2.60.120.200:FF:000081">
    <property type="entry name" value="Crumbs 1, cell polarity complex component"/>
    <property type="match status" value="1"/>
</dbReference>
<dbReference type="GO" id="GO:0003008">
    <property type="term" value="P:system process"/>
    <property type="evidence" value="ECO:0007669"/>
    <property type="project" value="UniProtKB-ARBA"/>
</dbReference>
<feature type="disulfide bond" evidence="9">
    <location>
        <begin position="85"/>
        <end position="94"/>
    </location>
</feature>
<reference evidence="13" key="1">
    <citation type="submission" date="2025-08" db="UniProtKB">
        <authorList>
            <consortium name="Ensembl"/>
        </authorList>
    </citation>
    <scope>IDENTIFICATION</scope>
</reference>
<dbReference type="PRINTS" id="PR00010">
    <property type="entry name" value="EGFBLOOD"/>
</dbReference>
<dbReference type="SMART" id="SM00179">
    <property type="entry name" value="EGF_CA"/>
    <property type="match status" value="14"/>
</dbReference>
<feature type="domain" description="EGF-like" evidence="12">
    <location>
        <begin position="781"/>
        <end position="817"/>
    </location>
</feature>
<feature type="domain" description="Laminin G" evidence="11">
    <location>
        <begin position="605"/>
        <end position="779"/>
    </location>
</feature>
<evidence type="ECO:0000313" key="13">
    <source>
        <dbReference type="Ensembl" id="ENSZLMP00000018689.1"/>
    </source>
</evidence>
<dbReference type="PROSITE" id="PS01187">
    <property type="entry name" value="EGF_CA"/>
    <property type="match status" value="5"/>
</dbReference>
<dbReference type="FunFam" id="2.10.25.10:FF:000122">
    <property type="entry name" value="Protein crumbs homolog 2"/>
    <property type="match status" value="2"/>
</dbReference>
<reference evidence="13" key="2">
    <citation type="submission" date="2025-09" db="UniProtKB">
        <authorList>
            <consortium name="Ensembl"/>
        </authorList>
    </citation>
    <scope>IDENTIFICATION</scope>
</reference>
<feature type="domain" description="EGF-like" evidence="12">
    <location>
        <begin position="213"/>
        <end position="269"/>
    </location>
</feature>
<feature type="domain" description="EGF-like" evidence="12">
    <location>
        <begin position="309"/>
        <end position="350"/>
    </location>
</feature>
<dbReference type="PROSITE" id="PS00022">
    <property type="entry name" value="EGF_1"/>
    <property type="match status" value="12"/>
</dbReference>
<evidence type="ECO:0000313" key="14">
    <source>
        <dbReference type="Proteomes" id="UP000694401"/>
    </source>
</evidence>
<feature type="domain" description="EGF-like" evidence="12">
    <location>
        <begin position="1058"/>
        <end position="1093"/>
    </location>
</feature>
<dbReference type="GO" id="GO:0051241">
    <property type="term" value="P:negative regulation of multicellular organismal process"/>
    <property type="evidence" value="ECO:0007669"/>
    <property type="project" value="UniProtKB-ARBA"/>
</dbReference>
<dbReference type="CDD" id="cd00054">
    <property type="entry name" value="EGF_CA"/>
    <property type="match status" value="12"/>
</dbReference>
<dbReference type="Gene3D" id="2.10.25.10">
    <property type="entry name" value="Laminin"/>
    <property type="match status" value="14"/>
</dbReference>
<feature type="domain" description="Laminin G" evidence="11">
    <location>
        <begin position="843"/>
        <end position="1018"/>
    </location>
</feature>
<dbReference type="PROSITE" id="PS50025">
    <property type="entry name" value="LAM_G_DOMAIN"/>
    <property type="match status" value="3"/>
</dbReference>
<dbReference type="Pfam" id="PF00008">
    <property type="entry name" value="EGF"/>
    <property type="match status" value="9"/>
</dbReference>
<feature type="domain" description="Laminin G" evidence="11">
    <location>
        <begin position="394"/>
        <end position="561"/>
    </location>
</feature>
<dbReference type="InterPro" id="IPR013320">
    <property type="entry name" value="ConA-like_dom_sf"/>
</dbReference>
<organism evidence="13 14">
    <name type="scientific">Zosterops lateralis melanops</name>
    <dbReference type="NCBI Taxonomy" id="1220523"/>
    <lineage>
        <taxon>Eukaryota</taxon>
        <taxon>Metazoa</taxon>
        <taxon>Chordata</taxon>
        <taxon>Craniata</taxon>
        <taxon>Vertebrata</taxon>
        <taxon>Euteleostomi</taxon>
        <taxon>Archelosauria</taxon>
        <taxon>Archosauria</taxon>
        <taxon>Dinosauria</taxon>
        <taxon>Saurischia</taxon>
        <taxon>Theropoda</taxon>
        <taxon>Coelurosauria</taxon>
        <taxon>Aves</taxon>
        <taxon>Neognathae</taxon>
        <taxon>Neoaves</taxon>
        <taxon>Telluraves</taxon>
        <taxon>Australaves</taxon>
        <taxon>Passeriformes</taxon>
        <taxon>Sylvioidea</taxon>
        <taxon>Zosteropidae</taxon>
        <taxon>Zosterops</taxon>
    </lineage>
</organism>
<evidence type="ECO:0000256" key="7">
    <source>
        <dbReference type="ARBA" id="ARBA00023157"/>
    </source>
</evidence>
<feature type="disulfide bond" evidence="9">
    <location>
        <begin position="807"/>
        <end position="816"/>
    </location>
</feature>
<feature type="disulfide bond" evidence="9">
    <location>
        <begin position="123"/>
        <end position="132"/>
    </location>
</feature>
<dbReference type="PROSITE" id="PS50026">
    <property type="entry name" value="EGF_3"/>
    <property type="match status" value="15"/>
</dbReference>
<comment type="subcellular location">
    <subcellularLocation>
        <location evidence="1">Secreted</location>
        <location evidence="1">Extracellular space</location>
        <location evidence="1">Extracellular matrix</location>
    </subcellularLocation>
</comment>
<keyword evidence="14" id="KW-1185">Reference proteome</keyword>
<dbReference type="InterPro" id="IPR013032">
    <property type="entry name" value="EGF-like_CS"/>
</dbReference>
<feature type="domain" description="EGF-like" evidence="12">
    <location>
        <begin position="1020"/>
        <end position="1056"/>
    </location>
</feature>
<dbReference type="GO" id="GO:0007399">
    <property type="term" value="P:nervous system development"/>
    <property type="evidence" value="ECO:0007669"/>
    <property type="project" value="UniProtKB-ARBA"/>
</dbReference>
<dbReference type="FunFam" id="2.10.25.10:FF:000321">
    <property type="entry name" value="Protein delta homolog 1"/>
    <property type="match status" value="1"/>
</dbReference>
<dbReference type="FunFam" id="2.10.25.10:FF:000143">
    <property type="entry name" value="Protein crumbs 1"/>
    <property type="match status" value="2"/>
</dbReference>
<name>A0A8D2PSX7_ZOSLA</name>
<evidence type="ECO:0000256" key="5">
    <source>
        <dbReference type="ARBA" id="ARBA00022729"/>
    </source>
</evidence>
<feature type="domain" description="EGF-like" evidence="12">
    <location>
        <begin position="97"/>
        <end position="133"/>
    </location>
</feature>
<keyword evidence="3" id="KW-0272">Extracellular matrix</keyword>
<accession>A0A8D2PSX7</accession>
<dbReference type="PANTHER" id="PTHR12916:SF4">
    <property type="entry name" value="UNINFLATABLE, ISOFORM C"/>
    <property type="match status" value="1"/>
</dbReference>
<evidence type="ECO:0000256" key="6">
    <source>
        <dbReference type="ARBA" id="ARBA00022737"/>
    </source>
</evidence>
<dbReference type="CDD" id="cd00110">
    <property type="entry name" value="LamG"/>
    <property type="match status" value="3"/>
</dbReference>
<feature type="disulfide bond" evidence="9">
    <location>
        <begin position="1046"/>
        <end position="1055"/>
    </location>
</feature>
<dbReference type="FunFam" id="2.10.25.10:FF:000472">
    <property type="entry name" value="Uncharacterized protein, isoform A"/>
    <property type="match status" value="1"/>
</dbReference>
<feature type="domain" description="EGF-like" evidence="12">
    <location>
        <begin position="271"/>
        <end position="307"/>
    </location>
</feature>
<dbReference type="GO" id="GO:0051240">
    <property type="term" value="P:positive regulation of multicellular organismal process"/>
    <property type="evidence" value="ECO:0007669"/>
    <property type="project" value="UniProtKB-ARBA"/>
</dbReference>
<dbReference type="FunFam" id="2.10.25.10:FF:000004">
    <property type="entry name" value="Neurogenic locus notch 1"/>
    <property type="match status" value="1"/>
</dbReference>
<evidence type="ECO:0000256" key="10">
    <source>
        <dbReference type="SAM" id="Phobius"/>
    </source>
</evidence>
<feature type="domain" description="EGF-like" evidence="12">
    <location>
        <begin position="352"/>
        <end position="392"/>
    </location>
</feature>
<dbReference type="Gene3D" id="2.60.120.200">
    <property type="match status" value="3"/>
</dbReference>
<dbReference type="AlphaFoldDB" id="A0A8D2PSX7"/>
<keyword evidence="10" id="KW-0472">Membrane</keyword>
<evidence type="ECO:0000256" key="1">
    <source>
        <dbReference type="ARBA" id="ARBA00004498"/>
    </source>
</evidence>
<keyword evidence="4 9" id="KW-0245">EGF-like domain</keyword>
<dbReference type="InterPro" id="IPR018097">
    <property type="entry name" value="EGF_Ca-bd_CS"/>
</dbReference>
<dbReference type="InterPro" id="IPR001791">
    <property type="entry name" value="Laminin_G"/>
</dbReference>
<evidence type="ECO:0000259" key="11">
    <source>
        <dbReference type="PROSITE" id="PS50025"/>
    </source>
</evidence>
<feature type="domain" description="EGF-like" evidence="12">
    <location>
        <begin position="175"/>
        <end position="211"/>
    </location>
</feature>
<proteinExistence type="predicted"/>
<evidence type="ECO:0000256" key="3">
    <source>
        <dbReference type="ARBA" id="ARBA00022530"/>
    </source>
</evidence>
<dbReference type="Pfam" id="PF02210">
    <property type="entry name" value="Laminin_G_2"/>
    <property type="match status" value="3"/>
</dbReference>
<dbReference type="PROSITE" id="PS00010">
    <property type="entry name" value="ASX_HYDROXYL"/>
    <property type="match status" value="9"/>
</dbReference>
<dbReference type="InterPro" id="IPR001881">
    <property type="entry name" value="EGF-like_Ca-bd_dom"/>
</dbReference>
<dbReference type="GO" id="GO:0005509">
    <property type="term" value="F:calcium ion binding"/>
    <property type="evidence" value="ECO:0007669"/>
    <property type="project" value="InterPro"/>
</dbReference>
<feature type="domain" description="EGF-like" evidence="12">
    <location>
        <begin position="59"/>
        <end position="95"/>
    </location>
</feature>
<feature type="disulfide bond" evidence="9">
    <location>
        <begin position="382"/>
        <end position="391"/>
    </location>
</feature>
<feature type="disulfide bond" evidence="9">
    <location>
        <begin position="1083"/>
        <end position="1092"/>
    </location>
</feature>
<feature type="domain" description="EGF-like" evidence="12">
    <location>
        <begin position="137"/>
        <end position="173"/>
    </location>
</feature>
<comment type="caution">
    <text evidence="9">Lacks conserved residue(s) required for the propagation of feature annotation.</text>
</comment>
<dbReference type="Pfam" id="PF12661">
    <property type="entry name" value="hEGF"/>
    <property type="match status" value="1"/>
</dbReference>
<dbReference type="SUPFAM" id="SSF57196">
    <property type="entry name" value="EGF/Laminin"/>
    <property type="match status" value="11"/>
</dbReference>
<feature type="disulfide bond" evidence="9">
    <location>
        <begin position="201"/>
        <end position="210"/>
    </location>
</feature>
<keyword evidence="5" id="KW-0732">Signal</keyword>
<evidence type="ECO:0000259" key="12">
    <source>
        <dbReference type="PROSITE" id="PS50026"/>
    </source>
</evidence>
<dbReference type="FunFam" id="2.10.25.10:FF:000282">
    <property type="entry name" value="Crumbs cell polarity complex component 2"/>
    <property type="match status" value="1"/>
</dbReference>
<feature type="disulfide bond" evidence="9">
    <location>
        <begin position="1121"/>
        <end position="1130"/>
    </location>
</feature>
<feature type="domain" description="EGF-like" evidence="12">
    <location>
        <begin position="1135"/>
        <end position="1171"/>
    </location>
</feature>
<protein>
    <recommendedName>
        <fullName evidence="15">Crumbs cell polarity complex component 2</fullName>
    </recommendedName>
</protein>
<dbReference type="FunFam" id="2.10.25.10:FF:000208">
    <property type="entry name" value="Crumbs 2, cell polarity complex component"/>
    <property type="match status" value="1"/>
</dbReference>
<keyword evidence="10" id="KW-0812">Transmembrane</keyword>
<dbReference type="SMART" id="SM00282">
    <property type="entry name" value="LamG"/>
    <property type="match status" value="3"/>
</dbReference>
<dbReference type="SUPFAM" id="SSF49899">
    <property type="entry name" value="Concanavalin A-like lectins/glucanases"/>
    <property type="match status" value="3"/>
</dbReference>
<feature type="domain" description="EGF-like" evidence="12">
    <location>
        <begin position="1095"/>
        <end position="1131"/>
    </location>
</feature>
<keyword evidence="7 9" id="KW-1015">Disulfide bond</keyword>